<feature type="transmembrane region" description="Helical" evidence="1">
    <location>
        <begin position="52"/>
        <end position="71"/>
    </location>
</feature>
<dbReference type="VEuPathDB" id="GiardiaDB:QR46_2810"/>
<dbReference type="OrthoDB" id="10253242at2759"/>
<protein>
    <submittedName>
        <fullName evidence="2">Uncharacterized protein</fullName>
    </submittedName>
</protein>
<dbReference type="EMBL" id="JXTI01000079">
    <property type="protein sequence ID" value="KWX13191.1"/>
    <property type="molecule type" value="Genomic_DNA"/>
</dbReference>
<proteinExistence type="predicted"/>
<feature type="transmembrane region" description="Helical" evidence="1">
    <location>
        <begin position="146"/>
        <end position="173"/>
    </location>
</feature>
<keyword evidence="1" id="KW-0812">Transmembrane</keyword>
<evidence type="ECO:0000313" key="3">
    <source>
        <dbReference type="Proteomes" id="UP000070089"/>
    </source>
</evidence>
<feature type="transmembrane region" description="Helical" evidence="1">
    <location>
        <begin position="77"/>
        <end position="95"/>
    </location>
</feature>
<evidence type="ECO:0000313" key="2">
    <source>
        <dbReference type="EMBL" id="KWX13191.1"/>
    </source>
</evidence>
<evidence type="ECO:0000256" key="1">
    <source>
        <dbReference type="SAM" id="Phobius"/>
    </source>
</evidence>
<comment type="caution">
    <text evidence="2">The sequence shown here is derived from an EMBL/GenBank/DDBJ whole genome shotgun (WGS) entry which is preliminary data.</text>
</comment>
<gene>
    <name evidence="2" type="ORF">QR46_2810</name>
</gene>
<keyword evidence="1" id="KW-1133">Transmembrane helix</keyword>
<name>A0A132NSY2_GIAIN</name>
<dbReference type="AlphaFoldDB" id="A0A132NSY2"/>
<dbReference type="Proteomes" id="UP000070089">
    <property type="component" value="Unassembled WGS sequence"/>
</dbReference>
<organism evidence="2 3">
    <name type="scientific">Giardia duodenalis assemblage B</name>
    <dbReference type="NCBI Taxonomy" id="1394984"/>
    <lineage>
        <taxon>Eukaryota</taxon>
        <taxon>Metamonada</taxon>
        <taxon>Diplomonadida</taxon>
        <taxon>Hexamitidae</taxon>
        <taxon>Giardiinae</taxon>
        <taxon>Giardia</taxon>
    </lineage>
</organism>
<sequence>MPSKCPLRDHIEKLKTGIAPDDLARCKTEVAECISKFKTPVKVFLGGVTYEHVYAVAFNAAVSVAILIIAWSLPQNALFNVCLIITLLLGAKFVFQHPIVESKLGLISGKLSQGDTKLDMLVDALAALRARRIQLKDTFFSDNKKMLALLGGLAFFSFFISTPVIVTVVLVFINLVPFYVRYVVASHKQLEN</sequence>
<accession>A0A132NSY2</accession>
<reference evidence="2 3" key="1">
    <citation type="journal article" date="2015" name="Mol. Biochem. Parasitol.">
        <title>Identification of polymorphic genes for use in assemblage B genotyping assays through comparative genomics of multiple assemblage B Giardia duodenalis isolates.</title>
        <authorList>
            <person name="Wielinga C."/>
            <person name="Thompson R.C."/>
            <person name="Monis P."/>
            <person name="Ryan U."/>
        </authorList>
    </citation>
    <scope>NUCLEOTIDE SEQUENCE [LARGE SCALE GENOMIC DNA]</scope>
    <source>
        <strain evidence="2 3">BAH15c1</strain>
    </source>
</reference>
<keyword evidence="1" id="KW-0472">Membrane</keyword>